<dbReference type="EMBL" id="JADNRY010000245">
    <property type="protein sequence ID" value="KAF9060406.1"/>
    <property type="molecule type" value="Genomic_DNA"/>
</dbReference>
<evidence type="ECO:0000313" key="2">
    <source>
        <dbReference type="EMBL" id="KAF9060406.1"/>
    </source>
</evidence>
<dbReference type="AlphaFoldDB" id="A0A9P5TZ26"/>
<proteinExistence type="predicted"/>
<feature type="compositionally biased region" description="Pro residues" evidence="1">
    <location>
        <begin position="11"/>
        <end position="21"/>
    </location>
</feature>
<dbReference type="OrthoDB" id="3118669at2759"/>
<keyword evidence="3" id="KW-1185">Reference proteome</keyword>
<name>A0A9P5TZ26_9AGAR</name>
<reference evidence="2" key="1">
    <citation type="submission" date="2020-11" db="EMBL/GenBank/DDBJ databases">
        <authorList>
            <consortium name="DOE Joint Genome Institute"/>
            <person name="Ahrendt S."/>
            <person name="Riley R."/>
            <person name="Andreopoulos W."/>
            <person name="Labutti K."/>
            <person name="Pangilinan J."/>
            <person name="Ruiz-Duenas F.J."/>
            <person name="Barrasa J.M."/>
            <person name="Sanchez-Garcia M."/>
            <person name="Camarero S."/>
            <person name="Miyauchi S."/>
            <person name="Serrano A."/>
            <person name="Linde D."/>
            <person name="Babiker R."/>
            <person name="Drula E."/>
            <person name="Ayuso-Fernandez I."/>
            <person name="Pacheco R."/>
            <person name="Padilla G."/>
            <person name="Ferreira P."/>
            <person name="Barriuso J."/>
            <person name="Kellner H."/>
            <person name="Castanera R."/>
            <person name="Alfaro M."/>
            <person name="Ramirez L."/>
            <person name="Pisabarro A.G."/>
            <person name="Kuo A."/>
            <person name="Tritt A."/>
            <person name="Lipzen A."/>
            <person name="He G."/>
            <person name="Yan M."/>
            <person name="Ng V."/>
            <person name="Cullen D."/>
            <person name="Martin F."/>
            <person name="Rosso M.-N."/>
            <person name="Henrissat B."/>
            <person name="Hibbett D."/>
            <person name="Martinez A.T."/>
            <person name="Grigoriev I.V."/>
        </authorList>
    </citation>
    <scope>NUCLEOTIDE SEQUENCE</scope>
    <source>
        <strain evidence="2">AH 40177</strain>
    </source>
</reference>
<accession>A0A9P5TZ26</accession>
<dbReference type="Proteomes" id="UP000772434">
    <property type="component" value="Unassembled WGS sequence"/>
</dbReference>
<evidence type="ECO:0000313" key="3">
    <source>
        <dbReference type="Proteomes" id="UP000772434"/>
    </source>
</evidence>
<organism evidence="2 3">
    <name type="scientific">Rhodocollybia butyracea</name>
    <dbReference type="NCBI Taxonomy" id="206335"/>
    <lineage>
        <taxon>Eukaryota</taxon>
        <taxon>Fungi</taxon>
        <taxon>Dikarya</taxon>
        <taxon>Basidiomycota</taxon>
        <taxon>Agaricomycotina</taxon>
        <taxon>Agaricomycetes</taxon>
        <taxon>Agaricomycetidae</taxon>
        <taxon>Agaricales</taxon>
        <taxon>Marasmiineae</taxon>
        <taxon>Omphalotaceae</taxon>
        <taxon>Rhodocollybia</taxon>
    </lineage>
</organism>
<comment type="caution">
    <text evidence="2">The sequence shown here is derived from an EMBL/GenBank/DDBJ whole genome shotgun (WGS) entry which is preliminary data.</text>
</comment>
<gene>
    <name evidence="2" type="ORF">BDP27DRAFT_422330</name>
</gene>
<evidence type="ECO:0000256" key="1">
    <source>
        <dbReference type="SAM" id="MobiDB-lite"/>
    </source>
</evidence>
<sequence>MSSKFSDVFPPTLPPKSPPPFRNDVQQGFRTPQYLLGWGDPISHVASWTLSARWPEVRSKYPALECVFRLLLSPSSHIITRALTAPASLTWDYPYVIVYICSNNFPNKMKLVLEHEDEAIRAAMEVIGFPSEREAELKWYRSSKQK</sequence>
<feature type="region of interest" description="Disordered" evidence="1">
    <location>
        <begin position="1"/>
        <end position="22"/>
    </location>
</feature>
<protein>
    <submittedName>
        <fullName evidence="2">Uncharacterized protein</fullName>
    </submittedName>
</protein>